<feature type="domain" description="BTB" evidence="1">
    <location>
        <begin position="19"/>
        <end position="90"/>
    </location>
</feature>
<evidence type="ECO:0000313" key="3">
    <source>
        <dbReference type="Proteomes" id="UP001629113"/>
    </source>
</evidence>
<evidence type="ECO:0000313" key="2">
    <source>
        <dbReference type="EMBL" id="KAL3417904.1"/>
    </source>
</evidence>
<organism evidence="2 3">
    <name type="scientific">Phlyctema vagabunda</name>
    <dbReference type="NCBI Taxonomy" id="108571"/>
    <lineage>
        <taxon>Eukaryota</taxon>
        <taxon>Fungi</taxon>
        <taxon>Dikarya</taxon>
        <taxon>Ascomycota</taxon>
        <taxon>Pezizomycotina</taxon>
        <taxon>Leotiomycetes</taxon>
        <taxon>Helotiales</taxon>
        <taxon>Dermateaceae</taxon>
        <taxon>Phlyctema</taxon>
    </lineage>
</organism>
<evidence type="ECO:0000259" key="1">
    <source>
        <dbReference type="PROSITE" id="PS50097"/>
    </source>
</evidence>
<sequence length="247" mass="28448">MMRSRVSAPVLTLESLGTAIITIRVGPEPHPTAFKIHKELLCKRSQFFSGMFSSRFSESRSDVISLPDDTRGGFEVFLNWAYQGALPEFPNQYFPATLTGADRFVNVLIQAFFFAEKYCINDLQNRIMNTIQDMQNAWKRIPSNTEILSIYANTKSGSKLRQYCALVIAFHLDHFRVNDEPLFNDIVETFGMNSDFLHDYLTLQSRFRNQLTTGLNPRLRVPYLDYDICFFHTHGEGEECHAMMVFA</sequence>
<comment type="caution">
    <text evidence="2">The sequence shown here is derived from an EMBL/GenBank/DDBJ whole genome shotgun (WGS) entry which is preliminary data.</text>
</comment>
<dbReference type="Pfam" id="PF00651">
    <property type="entry name" value="BTB"/>
    <property type="match status" value="1"/>
</dbReference>
<dbReference type="SMART" id="SM00225">
    <property type="entry name" value="BTB"/>
    <property type="match status" value="1"/>
</dbReference>
<dbReference type="PANTHER" id="PTHR47843:SF2">
    <property type="entry name" value="BTB DOMAIN-CONTAINING PROTEIN"/>
    <property type="match status" value="1"/>
</dbReference>
<dbReference type="PANTHER" id="PTHR47843">
    <property type="entry name" value="BTB DOMAIN-CONTAINING PROTEIN-RELATED"/>
    <property type="match status" value="1"/>
</dbReference>
<keyword evidence="3" id="KW-1185">Reference proteome</keyword>
<dbReference type="InterPro" id="IPR011333">
    <property type="entry name" value="SKP1/BTB/POZ_sf"/>
</dbReference>
<gene>
    <name evidence="2" type="ORF">PVAG01_10914</name>
</gene>
<reference evidence="2 3" key="1">
    <citation type="submission" date="2024-06" db="EMBL/GenBank/DDBJ databases">
        <title>Complete genome of Phlyctema vagabunda strain 19-DSS-EL-015.</title>
        <authorList>
            <person name="Fiorenzani C."/>
        </authorList>
    </citation>
    <scope>NUCLEOTIDE SEQUENCE [LARGE SCALE GENOMIC DNA]</scope>
    <source>
        <strain evidence="2 3">19-DSS-EL-015</strain>
    </source>
</reference>
<dbReference type="Proteomes" id="UP001629113">
    <property type="component" value="Unassembled WGS sequence"/>
</dbReference>
<dbReference type="EMBL" id="JBFCZG010000010">
    <property type="protein sequence ID" value="KAL3417904.1"/>
    <property type="molecule type" value="Genomic_DNA"/>
</dbReference>
<accession>A0ABR4P3M1</accession>
<protein>
    <recommendedName>
        <fullName evidence="1">BTB domain-containing protein</fullName>
    </recommendedName>
</protein>
<name>A0ABR4P3M1_9HELO</name>
<dbReference type="PROSITE" id="PS50097">
    <property type="entry name" value="BTB"/>
    <property type="match status" value="1"/>
</dbReference>
<dbReference type="SUPFAM" id="SSF54695">
    <property type="entry name" value="POZ domain"/>
    <property type="match status" value="1"/>
</dbReference>
<dbReference type="InterPro" id="IPR000210">
    <property type="entry name" value="BTB/POZ_dom"/>
</dbReference>
<dbReference type="Gene3D" id="3.30.710.10">
    <property type="entry name" value="Potassium Channel Kv1.1, Chain A"/>
    <property type="match status" value="1"/>
</dbReference>
<dbReference type="CDD" id="cd18186">
    <property type="entry name" value="BTB_POZ_ZBTB_KLHL-like"/>
    <property type="match status" value="1"/>
</dbReference>
<proteinExistence type="predicted"/>